<comment type="caution">
    <text evidence="5">The sequence shown here is derived from an EMBL/GenBank/DDBJ whole genome shotgun (WGS) entry which is preliminary data.</text>
</comment>
<dbReference type="PANTHER" id="PTHR31692:SF10">
    <property type="entry name" value="EXPANSIN-B1-LIKE PROTEIN"/>
    <property type="match status" value="1"/>
</dbReference>
<accession>A0AAN9RZP9</accession>
<dbReference type="Gene3D" id="2.40.40.10">
    <property type="entry name" value="RlpA-like domain"/>
    <property type="match status" value="1"/>
</dbReference>
<dbReference type="PRINTS" id="PR01225">
    <property type="entry name" value="EXPANSNFAMLY"/>
</dbReference>
<dbReference type="AlphaFoldDB" id="A0AAN9RZP9"/>
<dbReference type="Pfam" id="PF01357">
    <property type="entry name" value="Expansin_C"/>
    <property type="match status" value="1"/>
</dbReference>
<dbReference type="PROSITE" id="PS50842">
    <property type="entry name" value="EXPANSIN_EG45"/>
    <property type="match status" value="1"/>
</dbReference>
<evidence type="ECO:0000313" key="4">
    <source>
        <dbReference type="EMBL" id="KAK7386285.1"/>
    </source>
</evidence>
<feature type="domain" description="Expansin-like CBD" evidence="3">
    <location>
        <begin position="184"/>
        <end position="262"/>
    </location>
</feature>
<evidence type="ECO:0008006" key="7">
    <source>
        <dbReference type="Google" id="ProtNLM"/>
    </source>
</evidence>
<dbReference type="InterPro" id="IPR007112">
    <property type="entry name" value="Expansin/allergen_DPBB_dom"/>
</dbReference>
<dbReference type="InterPro" id="IPR007118">
    <property type="entry name" value="Expan_Lol_pI"/>
</dbReference>
<evidence type="ECO:0000313" key="6">
    <source>
        <dbReference type="Proteomes" id="UP001386955"/>
    </source>
</evidence>
<reference evidence="5 6" key="1">
    <citation type="submission" date="2024-01" db="EMBL/GenBank/DDBJ databases">
        <title>The genomes of 5 underutilized Papilionoideae crops provide insights into root nodulation and disease resistanc.</title>
        <authorList>
            <person name="Jiang F."/>
        </authorList>
    </citation>
    <scope>NUCLEOTIDE SEQUENCE [LARGE SCALE GENOMIC DNA]</scope>
    <source>
        <strain evidence="5">DUOXIRENSHENG_FW03</strain>
        <tissue evidence="5">Leaves</tissue>
    </source>
</reference>
<comment type="similarity">
    <text evidence="1">Belongs to the expansin family.</text>
</comment>
<feature type="domain" description="Expansin-like EG45" evidence="2">
    <location>
        <begin position="65"/>
        <end position="171"/>
    </location>
</feature>
<dbReference type="InterPro" id="IPR009009">
    <property type="entry name" value="RlpA-like_DPBB"/>
</dbReference>
<proteinExistence type="inferred from homology"/>
<dbReference type="PANTHER" id="PTHR31692">
    <property type="entry name" value="EXPANSIN-B3"/>
    <property type="match status" value="1"/>
</dbReference>
<evidence type="ECO:0000259" key="3">
    <source>
        <dbReference type="PROSITE" id="PS50843"/>
    </source>
</evidence>
<dbReference type="EMBL" id="JAYMYS010000007">
    <property type="protein sequence ID" value="KAK7386285.1"/>
    <property type="molecule type" value="Genomic_DNA"/>
</dbReference>
<protein>
    <recommendedName>
        <fullName evidence="7">Expansin-like B1</fullName>
    </recommendedName>
</protein>
<dbReference type="Gene3D" id="2.60.40.760">
    <property type="entry name" value="Expansin, cellulose-binding-like domain"/>
    <property type="match status" value="1"/>
</dbReference>
<dbReference type="SUPFAM" id="SSF49590">
    <property type="entry name" value="PHL pollen allergen"/>
    <property type="match status" value="1"/>
</dbReference>
<dbReference type="GO" id="GO:0009653">
    <property type="term" value="P:anatomical structure morphogenesis"/>
    <property type="evidence" value="ECO:0007669"/>
    <property type="project" value="UniProtKB-ARBA"/>
</dbReference>
<dbReference type="Pfam" id="PF03330">
    <property type="entry name" value="DPBB_1"/>
    <property type="match status" value="1"/>
</dbReference>
<dbReference type="EMBL" id="JAYMYS010000007">
    <property type="protein sequence ID" value="KAK7386286.1"/>
    <property type="molecule type" value="Genomic_DNA"/>
</dbReference>
<dbReference type="InterPro" id="IPR036908">
    <property type="entry name" value="RlpA-like_sf"/>
</dbReference>
<evidence type="ECO:0000259" key="2">
    <source>
        <dbReference type="PROSITE" id="PS50842"/>
    </source>
</evidence>
<gene>
    <name evidence="4" type="ORF">VNO78_26410</name>
    <name evidence="5" type="ORF">VNO78_26411</name>
</gene>
<keyword evidence="6" id="KW-1185">Reference proteome</keyword>
<organism evidence="5 6">
    <name type="scientific">Psophocarpus tetragonolobus</name>
    <name type="common">Winged bean</name>
    <name type="synonym">Dolichos tetragonolobus</name>
    <dbReference type="NCBI Taxonomy" id="3891"/>
    <lineage>
        <taxon>Eukaryota</taxon>
        <taxon>Viridiplantae</taxon>
        <taxon>Streptophyta</taxon>
        <taxon>Embryophyta</taxon>
        <taxon>Tracheophyta</taxon>
        <taxon>Spermatophyta</taxon>
        <taxon>Magnoliopsida</taxon>
        <taxon>eudicotyledons</taxon>
        <taxon>Gunneridae</taxon>
        <taxon>Pentapetalae</taxon>
        <taxon>rosids</taxon>
        <taxon>fabids</taxon>
        <taxon>Fabales</taxon>
        <taxon>Fabaceae</taxon>
        <taxon>Papilionoideae</taxon>
        <taxon>50 kb inversion clade</taxon>
        <taxon>NPAAA clade</taxon>
        <taxon>indigoferoid/millettioid clade</taxon>
        <taxon>Phaseoleae</taxon>
        <taxon>Psophocarpus</taxon>
    </lineage>
</organism>
<dbReference type="SUPFAM" id="SSF50685">
    <property type="entry name" value="Barwin-like endoglucanases"/>
    <property type="match status" value="1"/>
</dbReference>
<evidence type="ECO:0000313" key="5">
    <source>
        <dbReference type="EMBL" id="KAK7386286.1"/>
    </source>
</evidence>
<dbReference type="Proteomes" id="UP001386955">
    <property type="component" value="Unassembled WGS sequence"/>
</dbReference>
<dbReference type="PROSITE" id="PS50843">
    <property type="entry name" value="EXPANSIN_CBD"/>
    <property type="match status" value="1"/>
</dbReference>
<dbReference type="InterPro" id="IPR007117">
    <property type="entry name" value="Expansin_CBD"/>
</dbReference>
<dbReference type="GO" id="GO:0005576">
    <property type="term" value="C:extracellular region"/>
    <property type="evidence" value="ECO:0007669"/>
    <property type="project" value="InterPro"/>
</dbReference>
<name>A0AAN9RZP9_PSOTE</name>
<sequence>MYDAVTYVSGPKSSDCHSEMELSFKHQLGLVCVILLFPALCYSQEYYTKSRATFYSTSDGYGTPTGACGFGEYGRKMNWYDGRVAGVSGLYRNGVGCGTCYQVKCLISSLCDENGAYLVATDQGYGDRTDFVMSPQAFLKLGRDQKSYEELKKYGTVDIEYKRVPCTYTGNVLFHIKETSSNPGYFAVVILNVNGVHDITAVEMWQSGKWKSLNRNYGAVFDFPNPPSGEIRLRFKVSGRADWVDPMIVIPSNWYPGSTYATKVQL</sequence>
<dbReference type="InterPro" id="IPR036749">
    <property type="entry name" value="Expansin_CBD_sf"/>
</dbReference>
<evidence type="ECO:0000256" key="1">
    <source>
        <dbReference type="RuleBase" id="RU003460"/>
    </source>
</evidence>